<feature type="region of interest" description="Disordered" evidence="2">
    <location>
        <begin position="1"/>
        <end position="20"/>
    </location>
</feature>
<dbReference type="Proteomes" id="UP000664859">
    <property type="component" value="Unassembled WGS sequence"/>
</dbReference>
<feature type="region of interest" description="Disordered" evidence="2">
    <location>
        <begin position="163"/>
        <end position="200"/>
    </location>
</feature>
<comment type="caution">
    <text evidence="3">The sequence shown here is derived from an EMBL/GenBank/DDBJ whole genome shotgun (WGS) entry which is preliminary data.</text>
</comment>
<reference evidence="3" key="1">
    <citation type="submission" date="2021-02" db="EMBL/GenBank/DDBJ databases">
        <title>First Annotated Genome of the Yellow-green Alga Tribonema minus.</title>
        <authorList>
            <person name="Mahan K.M."/>
        </authorList>
    </citation>
    <scope>NUCLEOTIDE SEQUENCE</scope>
    <source>
        <strain evidence="3">UTEX B ZZ1240</strain>
    </source>
</reference>
<protein>
    <submittedName>
        <fullName evidence="3">Uncharacterized protein</fullName>
    </submittedName>
</protein>
<feature type="region of interest" description="Disordered" evidence="2">
    <location>
        <begin position="341"/>
        <end position="410"/>
    </location>
</feature>
<keyword evidence="1" id="KW-0175">Coiled coil</keyword>
<evidence type="ECO:0000313" key="3">
    <source>
        <dbReference type="EMBL" id="KAG5188449.1"/>
    </source>
</evidence>
<organism evidence="3 4">
    <name type="scientific">Tribonema minus</name>
    <dbReference type="NCBI Taxonomy" id="303371"/>
    <lineage>
        <taxon>Eukaryota</taxon>
        <taxon>Sar</taxon>
        <taxon>Stramenopiles</taxon>
        <taxon>Ochrophyta</taxon>
        <taxon>PX clade</taxon>
        <taxon>Xanthophyceae</taxon>
        <taxon>Tribonematales</taxon>
        <taxon>Tribonemataceae</taxon>
        <taxon>Tribonema</taxon>
    </lineage>
</organism>
<dbReference type="AlphaFoldDB" id="A0A835ZDQ1"/>
<feature type="coiled-coil region" evidence="1">
    <location>
        <begin position="33"/>
        <end position="60"/>
    </location>
</feature>
<sequence length="513" mass="55036">MSVEALEAMPTAPLDTLSSGDSRGMVTLYRADMQMLIEGMQRMEAEFQEERRRREEACEALAKMDALLEARDRELQKLSGAVSASSATDLRRYVRELEEMVDGLEGERAHLAGALAQRERQILEAAAENNSLQASLRAAEERCVALEEGRMLLANLIDLASLPSSPPAQPDTDSYPSAEDDDGWHHHHHHQGGARVEVGGRRRGRRFSFPTCDAVEPEKKMVMDDDDDTLDYEVIVDELLQENKAQRQLRREDASIKQRLREELGAAREELQCLRAEASQGRALIADLRNAMQAVGGSAAVILAQPPQRARRAGPSQVLPLDLSSVVAGRSAATAALVDDALSTGSSRRHSGLRAFSGSARGARVTPRLSSRSPDGSTTCDLSSAAAAAGSSGRRRRRSSHGAVPVAPVAVSPPSASAAARCDESPSPVALGRIDLVDAGRHKLHSAPGGCGGSKYVAYVKRRQCSASPLRIGVSAHAARAQCGGDQQQSALRAVRIRRSRVPVDACSTLSKG</sequence>
<evidence type="ECO:0000313" key="4">
    <source>
        <dbReference type="Proteomes" id="UP000664859"/>
    </source>
</evidence>
<feature type="compositionally biased region" description="Low complexity" evidence="2">
    <location>
        <begin position="401"/>
        <end position="410"/>
    </location>
</feature>
<accession>A0A835ZDQ1</accession>
<feature type="compositionally biased region" description="Polar residues" evidence="2">
    <location>
        <begin position="368"/>
        <end position="382"/>
    </location>
</feature>
<keyword evidence="4" id="KW-1185">Reference proteome</keyword>
<evidence type="ECO:0000256" key="1">
    <source>
        <dbReference type="SAM" id="Coils"/>
    </source>
</evidence>
<feature type="compositionally biased region" description="Low complexity" evidence="2">
    <location>
        <begin position="383"/>
        <end position="392"/>
    </location>
</feature>
<dbReference type="EMBL" id="JAFCMP010000068">
    <property type="protein sequence ID" value="KAG5188449.1"/>
    <property type="molecule type" value="Genomic_DNA"/>
</dbReference>
<proteinExistence type="predicted"/>
<feature type="coiled-coil region" evidence="1">
    <location>
        <begin position="87"/>
        <end position="149"/>
    </location>
</feature>
<name>A0A835ZDQ1_9STRA</name>
<evidence type="ECO:0000256" key="2">
    <source>
        <dbReference type="SAM" id="MobiDB-lite"/>
    </source>
</evidence>
<gene>
    <name evidence="3" type="ORF">JKP88DRAFT_275664</name>
</gene>